<proteinExistence type="predicted"/>
<sequence length="40" mass="4487">ALNLFELFGGVFGILTSLYALLFGIKSIQLWGLVQRNVFK</sequence>
<evidence type="ECO:0000313" key="1">
    <source>
        <dbReference type="EMBL" id="CAG8665200.1"/>
    </source>
</evidence>
<accession>A0ACA9NQB8</accession>
<dbReference type="EMBL" id="CAJVPU010018337">
    <property type="protein sequence ID" value="CAG8665200.1"/>
    <property type="molecule type" value="Genomic_DNA"/>
</dbReference>
<name>A0ACA9NQB8_9GLOM</name>
<protein>
    <submittedName>
        <fullName evidence="1">4048_t:CDS:1</fullName>
    </submittedName>
</protein>
<keyword evidence="2" id="KW-1185">Reference proteome</keyword>
<feature type="non-terminal residue" evidence="1">
    <location>
        <position position="40"/>
    </location>
</feature>
<dbReference type="Proteomes" id="UP000789702">
    <property type="component" value="Unassembled WGS sequence"/>
</dbReference>
<feature type="non-terminal residue" evidence="1">
    <location>
        <position position="1"/>
    </location>
</feature>
<comment type="caution">
    <text evidence="1">The sequence shown here is derived from an EMBL/GenBank/DDBJ whole genome shotgun (WGS) entry which is preliminary data.</text>
</comment>
<organism evidence="1 2">
    <name type="scientific">Dentiscutata heterogama</name>
    <dbReference type="NCBI Taxonomy" id="1316150"/>
    <lineage>
        <taxon>Eukaryota</taxon>
        <taxon>Fungi</taxon>
        <taxon>Fungi incertae sedis</taxon>
        <taxon>Mucoromycota</taxon>
        <taxon>Glomeromycotina</taxon>
        <taxon>Glomeromycetes</taxon>
        <taxon>Diversisporales</taxon>
        <taxon>Gigasporaceae</taxon>
        <taxon>Dentiscutata</taxon>
    </lineage>
</organism>
<evidence type="ECO:0000313" key="2">
    <source>
        <dbReference type="Proteomes" id="UP000789702"/>
    </source>
</evidence>
<gene>
    <name evidence="1" type="ORF">DHETER_LOCUS9933</name>
</gene>
<reference evidence="1" key="1">
    <citation type="submission" date="2021-06" db="EMBL/GenBank/DDBJ databases">
        <authorList>
            <person name="Kallberg Y."/>
            <person name="Tangrot J."/>
            <person name="Rosling A."/>
        </authorList>
    </citation>
    <scope>NUCLEOTIDE SEQUENCE</scope>
    <source>
        <strain evidence="1">IL203A</strain>
    </source>
</reference>